<dbReference type="SMART" id="SM00494">
    <property type="entry name" value="ChtBD2"/>
    <property type="match status" value="1"/>
</dbReference>
<name>A0ABD3Q7Z8_9STRA</name>
<feature type="compositionally biased region" description="Low complexity" evidence="1">
    <location>
        <begin position="464"/>
        <end position="475"/>
    </location>
</feature>
<keyword evidence="2" id="KW-0812">Transmembrane</keyword>
<feature type="domain" description="Chitin-binding type-2" evidence="4">
    <location>
        <begin position="21"/>
        <end position="79"/>
    </location>
</feature>
<gene>
    <name evidence="5" type="ORF">ACHAWO_004261</name>
</gene>
<feature type="signal peptide" evidence="3">
    <location>
        <begin position="1"/>
        <end position="19"/>
    </location>
</feature>
<feature type="compositionally biased region" description="Low complexity" evidence="1">
    <location>
        <begin position="431"/>
        <end position="445"/>
    </location>
</feature>
<reference evidence="5 6" key="1">
    <citation type="submission" date="2024-10" db="EMBL/GenBank/DDBJ databases">
        <title>Updated reference genomes for cyclostephanoid diatoms.</title>
        <authorList>
            <person name="Roberts W.R."/>
            <person name="Alverson A.J."/>
        </authorList>
    </citation>
    <scope>NUCLEOTIDE SEQUENCE [LARGE SCALE GENOMIC DNA]</scope>
    <source>
        <strain evidence="5 6">AJA010-31</strain>
    </source>
</reference>
<dbReference type="Gene3D" id="2.170.140.10">
    <property type="entry name" value="Chitin binding domain"/>
    <property type="match status" value="1"/>
</dbReference>
<dbReference type="PROSITE" id="PS50940">
    <property type="entry name" value="CHIT_BIND_II"/>
    <property type="match status" value="1"/>
</dbReference>
<evidence type="ECO:0000256" key="3">
    <source>
        <dbReference type="SAM" id="SignalP"/>
    </source>
</evidence>
<feature type="chain" id="PRO_5044766823" description="Chitin-binding type-2 domain-containing protein" evidence="3">
    <location>
        <begin position="20"/>
        <end position="572"/>
    </location>
</feature>
<dbReference type="Proteomes" id="UP001530400">
    <property type="component" value="Unassembled WGS sequence"/>
</dbReference>
<feature type="region of interest" description="Disordered" evidence="1">
    <location>
        <begin position="284"/>
        <end position="304"/>
    </location>
</feature>
<comment type="caution">
    <text evidence="5">The sequence shown here is derived from an EMBL/GenBank/DDBJ whole genome shotgun (WGS) entry which is preliminary data.</text>
</comment>
<evidence type="ECO:0000313" key="6">
    <source>
        <dbReference type="Proteomes" id="UP001530400"/>
    </source>
</evidence>
<dbReference type="InterPro" id="IPR036508">
    <property type="entry name" value="Chitin-bd_dom_sf"/>
</dbReference>
<accession>A0ABD3Q7Z8</accession>
<feature type="compositionally biased region" description="Basic and acidic residues" evidence="1">
    <location>
        <begin position="479"/>
        <end position="490"/>
    </location>
</feature>
<dbReference type="SUPFAM" id="SSF57625">
    <property type="entry name" value="Invertebrate chitin-binding proteins"/>
    <property type="match status" value="1"/>
</dbReference>
<dbReference type="Pfam" id="PF01607">
    <property type="entry name" value="CBM_14"/>
    <property type="match status" value="1"/>
</dbReference>
<keyword evidence="6" id="KW-1185">Reference proteome</keyword>
<feature type="region of interest" description="Disordered" evidence="1">
    <location>
        <begin position="411"/>
        <end position="553"/>
    </location>
</feature>
<feature type="region of interest" description="Disordered" evidence="1">
    <location>
        <begin position="359"/>
        <end position="388"/>
    </location>
</feature>
<dbReference type="AlphaFoldDB" id="A0ABD3Q7Z8"/>
<proteinExistence type="predicted"/>
<evidence type="ECO:0000256" key="1">
    <source>
        <dbReference type="SAM" id="MobiDB-lite"/>
    </source>
</evidence>
<keyword evidence="3" id="KW-0732">Signal</keyword>
<evidence type="ECO:0000313" key="5">
    <source>
        <dbReference type="EMBL" id="KAL3795676.1"/>
    </source>
</evidence>
<dbReference type="EMBL" id="JALLPJ020000312">
    <property type="protein sequence ID" value="KAL3795676.1"/>
    <property type="molecule type" value="Genomic_DNA"/>
</dbReference>
<keyword evidence="2" id="KW-0472">Membrane</keyword>
<keyword evidence="2" id="KW-1133">Transmembrane helix</keyword>
<feature type="compositionally biased region" description="Basic and acidic residues" evidence="1">
    <location>
        <begin position="446"/>
        <end position="456"/>
    </location>
</feature>
<feature type="transmembrane region" description="Helical" evidence="2">
    <location>
        <begin position="317"/>
        <end position="343"/>
    </location>
</feature>
<sequence>MSNLLLPLFLLSLLPSIQSQCQPCDITQNGWAVRPGTGCTEYINCANGVEASTNTCAAGTIFDHAITGCNWENMVTCPEDVECVTTTTTSTTTQAVTTAADSMATATNVSESNETAAVAQDYVPLKFTVTGISEDADEEVVKEEMKGILEMILFELEELEKDSGLKILDVVAWGRRLYEDTVTEDGGGRIETLLRGRGLQTDAPHEMMYNVAVMASEGVDFGPIIIDGIRTRYDSLVEDVRGWTDSQYVTTDFSFDVCAYSQMLGGYNDCASSDAAAAATSYTDDYSGSSSYTTDSSVVDSTPVASSSSAATTEEGLSTMIIIIISVVGVLLFFCICGMILFIGCRKDEGSYYDDDYTEDERLRGKRSRSYSEGESSKSTAENSGNHMVVYNEKDTGEKCYVDEGEHNSAVLPASSEIPPAMTKTSVSVYSNTGRSSHRSNNSGSKRGETGSKRGDASGYQIRSHASVSSASNYSKPKGRSDPSEYHVRDDAEDPSVYSKTRRADPSVYQTQKADPSVCNPNVRDPDDRSKFSDQLESLGSGSKRGGNKSSVRMDYSVVSELSEPSITVRFT</sequence>
<dbReference type="InterPro" id="IPR002557">
    <property type="entry name" value="Chitin-bd_dom"/>
</dbReference>
<evidence type="ECO:0000256" key="2">
    <source>
        <dbReference type="SAM" id="Phobius"/>
    </source>
</evidence>
<evidence type="ECO:0000259" key="4">
    <source>
        <dbReference type="PROSITE" id="PS50940"/>
    </source>
</evidence>
<organism evidence="5 6">
    <name type="scientific">Cyclotella atomus</name>
    <dbReference type="NCBI Taxonomy" id="382360"/>
    <lineage>
        <taxon>Eukaryota</taxon>
        <taxon>Sar</taxon>
        <taxon>Stramenopiles</taxon>
        <taxon>Ochrophyta</taxon>
        <taxon>Bacillariophyta</taxon>
        <taxon>Coscinodiscophyceae</taxon>
        <taxon>Thalassiosirophycidae</taxon>
        <taxon>Stephanodiscales</taxon>
        <taxon>Stephanodiscaceae</taxon>
        <taxon>Cyclotella</taxon>
    </lineage>
</organism>
<feature type="compositionally biased region" description="Basic and acidic residues" evidence="1">
    <location>
        <begin position="524"/>
        <end position="534"/>
    </location>
</feature>
<protein>
    <recommendedName>
        <fullName evidence="4">Chitin-binding type-2 domain-containing protein</fullName>
    </recommendedName>
</protein>